<accession>A0AC35GJ98</accession>
<protein>
    <submittedName>
        <fullName evidence="2">Uncharacterized protein</fullName>
    </submittedName>
</protein>
<reference evidence="2" key="1">
    <citation type="submission" date="2022-11" db="UniProtKB">
        <authorList>
            <consortium name="WormBaseParasite"/>
        </authorList>
    </citation>
    <scope>IDENTIFICATION</scope>
</reference>
<proteinExistence type="predicted"/>
<evidence type="ECO:0000313" key="2">
    <source>
        <dbReference type="WBParaSite" id="PS1159_v2.g5965.t1"/>
    </source>
</evidence>
<name>A0AC35GJ98_9BILA</name>
<organism evidence="1 2">
    <name type="scientific">Panagrolaimus sp. PS1159</name>
    <dbReference type="NCBI Taxonomy" id="55785"/>
    <lineage>
        <taxon>Eukaryota</taxon>
        <taxon>Metazoa</taxon>
        <taxon>Ecdysozoa</taxon>
        <taxon>Nematoda</taxon>
        <taxon>Chromadorea</taxon>
        <taxon>Rhabditida</taxon>
        <taxon>Tylenchina</taxon>
        <taxon>Panagrolaimomorpha</taxon>
        <taxon>Panagrolaimoidea</taxon>
        <taxon>Panagrolaimidae</taxon>
        <taxon>Panagrolaimus</taxon>
    </lineage>
</organism>
<evidence type="ECO:0000313" key="1">
    <source>
        <dbReference type="Proteomes" id="UP000887580"/>
    </source>
</evidence>
<sequence>MNNKRSHDETPRLDRRPLKQIRTNALNSSRGATPTNTTKKPNMLDSPRVIAAGVVKNDKPVMNCSFENVTPISASEKAKINKLVKIMDKLKAQTLAHEDFTEKCGEQIDDYQAEIEYNENLAKQYTEIRNKPIMAKNLEPCVPIFAKDLLDNFIKQKLKIEEPNTELEEELIILTQRHEKLMAANNCMANEISKLMEDIDNEIELCDKRLGILEKF</sequence>
<dbReference type="Proteomes" id="UP000887580">
    <property type="component" value="Unplaced"/>
</dbReference>
<dbReference type="WBParaSite" id="PS1159_v2.g5965.t1">
    <property type="protein sequence ID" value="PS1159_v2.g5965.t1"/>
    <property type="gene ID" value="PS1159_v2.g5965"/>
</dbReference>